<evidence type="ECO:0000313" key="2">
    <source>
        <dbReference type="Proteomes" id="UP000249922"/>
    </source>
</evidence>
<protein>
    <submittedName>
        <fullName evidence="1">Uncharacterized protein</fullName>
    </submittedName>
</protein>
<dbReference type="EMBL" id="CP030239">
    <property type="protein sequence ID" value="AWX93203.1"/>
    <property type="molecule type" value="Genomic_DNA"/>
</dbReference>
<organism evidence="1 2">
    <name type="scientific">Paracoccus mutanolyticus</name>
    <dbReference type="NCBI Taxonomy" id="1499308"/>
    <lineage>
        <taxon>Bacteria</taxon>
        <taxon>Pseudomonadati</taxon>
        <taxon>Pseudomonadota</taxon>
        <taxon>Alphaproteobacteria</taxon>
        <taxon>Rhodobacterales</taxon>
        <taxon>Paracoccaceae</taxon>
        <taxon>Paracoccus</taxon>
    </lineage>
</organism>
<name>A0ABN5MBL0_9RHOB</name>
<dbReference type="Proteomes" id="UP000249922">
    <property type="component" value="Chromosome"/>
</dbReference>
<proteinExistence type="predicted"/>
<reference evidence="1 2" key="1">
    <citation type="submission" date="2018-06" db="EMBL/GenBank/DDBJ databases">
        <title>Complete genome sequence of Paracoccus mutanolyticus strain RSP-02 isolated from cellulosic waste.</title>
        <authorList>
            <person name="Amrutha R.N."/>
            <person name="Shrivastav A."/>
            <person name="Buddana S.K."/>
            <person name="Deshpande U."/>
            <person name="Prakasham R.S."/>
        </authorList>
    </citation>
    <scope>NUCLEOTIDE SEQUENCE [LARGE SCALE GENOMIC DNA]</scope>
    <source>
        <strain evidence="1 2">RSP-02</strain>
    </source>
</reference>
<sequence>MIAAEVSRHDRVNHLIAEIAANSGKIVTTPALAEVLVMAGEAAPEWLNIIGKSKHFVVADFDVRAAIEHAAQMSDAPRPLAQGKQKAKFDYQTPQGAAPAIRRHSCRKHEWPVWERLGAA</sequence>
<keyword evidence="2" id="KW-1185">Reference proteome</keyword>
<evidence type="ECO:0000313" key="1">
    <source>
        <dbReference type="EMBL" id="AWX93203.1"/>
    </source>
</evidence>
<accession>A0ABN5MBL0</accession>
<gene>
    <name evidence="1" type="ORF">DPM13_08805</name>
</gene>
<dbReference type="RefSeq" id="WP_112887851.1">
    <property type="nucleotide sequence ID" value="NZ_CP030239.1"/>
</dbReference>